<dbReference type="InterPro" id="IPR010419">
    <property type="entry name" value="CO_DH_gsu"/>
</dbReference>
<dbReference type="InterPro" id="IPR023393">
    <property type="entry name" value="START-like_dom_sf"/>
</dbReference>
<keyword evidence="2" id="KW-1185">Reference proteome</keyword>
<dbReference type="RefSeq" id="WP_386842282.1">
    <property type="nucleotide sequence ID" value="NZ_JBHUMK010000007.1"/>
</dbReference>
<comment type="caution">
    <text evidence="1">The sequence shown here is derived from an EMBL/GenBank/DDBJ whole genome shotgun (WGS) entry which is preliminary data.</text>
</comment>
<evidence type="ECO:0000313" key="2">
    <source>
        <dbReference type="Proteomes" id="UP001597475"/>
    </source>
</evidence>
<dbReference type="Gene3D" id="3.30.530.20">
    <property type="match status" value="1"/>
</dbReference>
<dbReference type="SUPFAM" id="SSF55961">
    <property type="entry name" value="Bet v1-like"/>
    <property type="match status" value="1"/>
</dbReference>
<dbReference type="Pfam" id="PF06240">
    <property type="entry name" value="COXG"/>
    <property type="match status" value="1"/>
</dbReference>
<proteinExistence type="predicted"/>
<accession>A0ABW5P1T1</accession>
<reference evidence="2" key="1">
    <citation type="journal article" date="2019" name="Int. J. Syst. Evol. Microbiol.">
        <title>The Global Catalogue of Microorganisms (GCM) 10K type strain sequencing project: providing services to taxonomists for standard genome sequencing and annotation.</title>
        <authorList>
            <consortium name="The Broad Institute Genomics Platform"/>
            <consortium name="The Broad Institute Genome Sequencing Center for Infectious Disease"/>
            <person name="Wu L."/>
            <person name="Ma J."/>
        </authorList>
    </citation>
    <scope>NUCLEOTIDE SEQUENCE [LARGE SCALE GENOMIC DNA]</scope>
    <source>
        <strain evidence="2">KCTC 33842</strain>
    </source>
</reference>
<sequence length="151" mass="15714">MNLEYAGQETVAAGPDAVWAFLQDPARVAACLPGLEDVKVTGPGELEGHVPFGSGFLRGRLRVQLQVNTDPAAGRVTVRAQGGGLGNTLNLTAGADVKPHGDARTLLDWSGQAELRGPAFALGGRAVEAQAERLVARTFRTLGDQIARSAS</sequence>
<dbReference type="CDD" id="cd05018">
    <property type="entry name" value="CoxG"/>
    <property type="match status" value="1"/>
</dbReference>
<dbReference type="Proteomes" id="UP001597475">
    <property type="component" value="Unassembled WGS sequence"/>
</dbReference>
<protein>
    <submittedName>
        <fullName evidence="1">Carbon monoxide dehydrogenase subunit G</fullName>
    </submittedName>
</protein>
<name>A0ABW5P1T1_9DEIO</name>
<organism evidence="1 2">
    <name type="scientific">Deinococcus taklimakanensis</name>
    <dbReference type="NCBI Taxonomy" id="536443"/>
    <lineage>
        <taxon>Bacteria</taxon>
        <taxon>Thermotogati</taxon>
        <taxon>Deinococcota</taxon>
        <taxon>Deinococci</taxon>
        <taxon>Deinococcales</taxon>
        <taxon>Deinococcaceae</taxon>
        <taxon>Deinococcus</taxon>
    </lineage>
</organism>
<gene>
    <name evidence="1" type="ORF">ACFSR9_01245</name>
</gene>
<dbReference type="PANTHER" id="PTHR38588">
    <property type="entry name" value="BLL0334 PROTEIN"/>
    <property type="match status" value="1"/>
</dbReference>
<dbReference type="PANTHER" id="PTHR38588:SF1">
    <property type="entry name" value="BLL0334 PROTEIN"/>
    <property type="match status" value="1"/>
</dbReference>
<evidence type="ECO:0000313" key="1">
    <source>
        <dbReference type="EMBL" id="MFD2608067.1"/>
    </source>
</evidence>
<dbReference type="EMBL" id="JBHUMK010000007">
    <property type="protein sequence ID" value="MFD2608067.1"/>
    <property type="molecule type" value="Genomic_DNA"/>
</dbReference>